<evidence type="ECO:0008006" key="3">
    <source>
        <dbReference type="Google" id="ProtNLM"/>
    </source>
</evidence>
<dbReference type="CDD" id="cd10170">
    <property type="entry name" value="ASKHA_NBD_HSP70"/>
    <property type="match status" value="2"/>
</dbReference>
<proteinExistence type="predicted"/>
<dbReference type="Gene3D" id="3.30.420.40">
    <property type="match status" value="4"/>
</dbReference>
<accession>A0A8H3AS48</accession>
<dbReference type="EMBL" id="CAJMXA010000513">
    <property type="protein sequence ID" value="CAE6433807.1"/>
    <property type="molecule type" value="Genomic_DNA"/>
</dbReference>
<dbReference type="PANTHER" id="PTHR14187">
    <property type="entry name" value="ALPHA KINASE/ELONGATION FACTOR 2 KINASE"/>
    <property type="match status" value="1"/>
</dbReference>
<sequence>MASRGSVEATPRPFRGPWEGESKIVIGIDIGTTQSGVAFTFLQNGANQTIHRVTKWPGQEVHNLQSKIPTIIWYDTTDKARAFGAEALLPQIEDEAEDNGWFLAKHFKLHLHPDDMKAKHDLKLDDLPPGVTLRQIYTDFLGYLLKNTKEFFEDRILDGKLIWERYHSNMEVVLAHPNGWGIREQAFLRQVATEAGFSTSEHAQKNIRFLTEAEASVHFCIHHTNLGSRLQPGTNFAVCDAGGSTVDTTLYSVTSAHPVLKLKEKRASACVQAGAIFVDMEAERYLQRTLSSVGLGDDDVKDYMKAGMKDFETGAKRGFQDEASDQNITVGNSRFNNPSIRVRRGRLTLPGPTMKSFFDVCATEIISSVDQQIKDLSVPHILLVGGFGDSPYLRNEFKKRYEPQGCQITRTNDSTSKAVADGAVIWSIVNSVSSRAPRYSFGVICARVALPWMEGREGRRMYAGAHGLPVVPGVWSQIVPKGVALDAEATCRETYTGQYKTPNPDLKALSMDIYRYPADDEPDWAWDKDEELLPSFRKACTISADLGGLEGALEKKAGLDGDFWSLDIEGPWEGENKIVVGIDIGTTQSGVAFAYLEKGQEQKIHRVTQWPGQEAQNLASKIPTLVWYNADKEPVSFGAEALLPQVEDDAEDNGWKLAKHFKLHLHPGSMRSEHGLTLDPLPPGISLLKVYSDFLGYLLRHTQTFFEDRMLDGGLIWRKHRPAIQFIIAHPNGWGIREQAFLRTAATNAGLVTNATAATCVRRLQPGMKFAVCDAGGSTVDTTVYSVLSTRAPIELEEAKDSACVQAGAIFVNATAEQYIKRTLRNAALVPEDVVEYAKRGVEDFEGNLKRQFSGSMEVKSVAIAGPRVNIPGVGIRRGRMSIQGATVQTFFDICVKEIRESVDQQLQGLNVSHILLVGGFGDSPYLQRVFKDRYEQRGCQITLTNDSSSKAVADGAIIWSTTSSVTGRAPRSSFGIETSMRYNSVNSDHQGREIITCPSGNEKVSGIWSQVAAKGVVIDSRAVARESFSQAFNTANPDLSNFEITLISYSNNGEPMWARDKRGLLANGFQNCCTISADLANLSGALEPRIGVHGNKYWRLYFEVCIRFGGTELEAYLEWEERGGTRTGDVTIVPEDPVQE</sequence>
<dbReference type="AlphaFoldDB" id="A0A8H3AS48"/>
<comment type="caution">
    <text evidence="1">The sequence shown here is derived from an EMBL/GenBank/DDBJ whole genome shotgun (WGS) entry which is preliminary data.</text>
</comment>
<evidence type="ECO:0000313" key="2">
    <source>
        <dbReference type="Proteomes" id="UP000663853"/>
    </source>
</evidence>
<dbReference type="InterPro" id="IPR043129">
    <property type="entry name" value="ATPase_NBD"/>
</dbReference>
<name>A0A8H3AS48_9AGAM</name>
<dbReference type="Gene3D" id="3.90.640.10">
    <property type="entry name" value="Actin, Chain A, domain 4"/>
    <property type="match status" value="2"/>
</dbReference>
<dbReference type="SUPFAM" id="SSF53067">
    <property type="entry name" value="Actin-like ATPase domain"/>
    <property type="match status" value="4"/>
</dbReference>
<gene>
    <name evidence="1" type="ORF">RDB_LOCUS27488</name>
</gene>
<reference evidence="1" key="1">
    <citation type="submission" date="2021-01" db="EMBL/GenBank/DDBJ databases">
        <authorList>
            <person name="Kaushik A."/>
        </authorList>
    </citation>
    <scope>NUCLEOTIDE SEQUENCE</scope>
    <source>
        <strain evidence="1">AG6-10EEA</strain>
    </source>
</reference>
<organism evidence="1 2">
    <name type="scientific">Rhizoctonia solani</name>
    <dbReference type="NCBI Taxonomy" id="456999"/>
    <lineage>
        <taxon>Eukaryota</taxon>
        <taxon>Fungi</taxon>
        <taxon>Dikarya</taxon>
        <taxon>Basidiomycota</taxon>
        <taxon>Agaricomycotina</taxon>
        <taxon>Agaricomycetes</taxon>
        <taxon>Cantharellales</taxon>
        <taxon>Ceratobasidiaceae</taxon>
        <taxon>Rhizoctonia</taxon>
    </lineage>
</organism>
<protein>
    <recommendedName>
        <fullName evidence="3">Heat shock 70 kDa protein 12A</fullName>
    </recommendedName>
</protein>
<evidence type="ECO:0000313" key="1">
    <source>
        <dbReference type="EMBL" id="CAE6433807.1"/>
    </source>
</evidence>
<dbReference type="Proteomes" id="UP000663853">
    <property type="component" value="Unassembled WGS sequence"/>
</dbReference>
<dbReference type="PANTHER" id="PTHR14187:SF5">
    <property type="entry name" value="HEAT SHOCK 70 KDA PROTEIN 12A"/>
    <property type="match status" value="1"/>
</dbReference>